<dbReference type="Pfam" id="PF04655">
    <property type="entry name" value="APH_6_hur"/>
    <property type="match status" value="1"/>
</dbReference>
<dbReference type="NCBIfam" id="NF012171">
    <property type="entry name" value="APH_6"/>
    <property type="match status" value="1"/>
</dbReference>
<dbReference type="EMBL" id="JZIW01000009">
    <property type="protein sequence ID" value="KOO75704.1"/>
    <property type="molecule type" value="Genomic_DNA"/>
</dbReference>
<evidence type="ECO:0000313" key="2">
    <source>
        <dbReference type="Proteomes" id="UP000037632"/>
    </source>
</evidence>
<gene>
    <name evidence="1" type="ORF">VL23_19640</name>
</gene>
<evidence type="ECO:0000313" key="1">
    <source>
        <dbReference type="EMBL" id="KOO75704.1"/>
    </source>
</evidence>
<accession>A0AB34TE07</accession>
<keyword evidence="1" id="KW-0808">Transferase</keyword>
<dbReference type="Proteomes" id="UP000037632">
    <property type="component" value="Unassembled WGS sequence"/>
</dbReference>
<organism evidence="1 2">
    <name type="scientific">Stenotrophomonas maltophilia</name>
    <name type="common">Pseudomonas maltophilia</name>
    <name type="synonym">Xanthomonas maltophilia</name>
    <dbReference type="NCBI Taxonomy" id="40324"/>
    <lineage>
        <taxon>Bacteria</taxon>
        <taxon>Pseudomonadati</taxon>
        <taxon>Pseudomonadota</taxon>
        <taxon>Gammaproteobacteria</taxon>
        <taxon>Lysobacterales</taxon>
        <taxon>Lysobacteraceae</taxon>
        <taxon>Stenotrophomonas</taxon>
        <taxon>Stenotrophomonas maltophilia group</taxon>
    </lineage>
</organism>
<dbReference type="RefSeq" id="WP_053463195.1">
    <property type="nucleotide sequence ID" value="NZ_JZIW01000009.1"/>
</dbReference>
<name>A0AB34TE07_STEMA</name>
<proteinExistence type="predicted"/>
<dbReference type="InterPro" id="IPR011009">
    <property type="entry name" value="Kinase-like_dom_sf"/>
</dbReference>
<keyword evidence="1" id="KW-0418">Kinase</keyword>
<dbReference type="InterPro" id="IPR006748">
    <property type="entry name" value="NH2Glyco/OHUrea_AB-resist_kin"/>
</dbReference>
<dbReference type="GO" id="GO:0019748">
    <property type="term" value="P:secondary metabolic process"/>
    <property type="evidence" value="ECO:0007669"/>
    <property type="project" value="InterPro"/>
</dbReference>
<comment type="caution">
    <text evidence="1">The sequence shown here is derived from an EMBL/GenBank/DDBJ whole genome shotgun (WGS) entry which is preliminary data.</text>
</comment>
<reference evidence="1 2" key="1">
    <citation type="journal article" date="2015" name="Antimicrob. Agents Chemother.">
        <title>Whole-Genome Sequencing Identifies Emergence of a Quinolone Resistance Mutation in a Case of Stenotrophomonas maltophilia Bacteremia.</title>
        <authorList>
            <person name="Pak T.R."/>
            <person name="Altman D.R."/>
            <person name="Attie O."/>
            <person name="Sebra R."/>
            <person name="Hamula C.L."/>
            <person name="Lewis M."/>
            <person name="Deikus G."/>
            <person name="Newman L.C."/>
            <person name="Fang G."/>
            <person name="Hand J."/>
            <person name="Papel G."/>
            <person name="Wallach F."/>
            <person name="Schadt E.E."/>
            <person name="Huprikar S."/>
            <person name="van Bakel H."/>
            <person name="Kasarskis A."/>
            <person name="Bashir A."/>
        </authorList>
    </citation>
    <scope>NUCLEOTIDE SEQUENCE [LARGE SCALE GENOMIC DNA]</scope>
    <source>
        <strain evidence="1 2">ISMMS6</strain>
    </source>
</reference>
<dbReference type="SUPFAM" id="SSF56112">
    <property type="entry name" value="Protein kinase-like (PK-like)"/>
    <property type="match status" value="1"/>
</dbReference>
<dbReference type="AlphaFoldDB" id="A0AB34TE07"/>
<dbReference type="GO" id="GO:0016773">
    <property type="term" value="F:phosphotransferase activity, alcohol group as acceptor"/>
    <property type="evidence" value="ECO:0007669"/>
    <property type="project" value="InterPro"/>
</dbReference>
<dbReference type="GO" id="GO:0016301">
    <property type="term" value="F:kinase activity"/>
    <property type="evidence" value="ECO:0007669"/>
    <property type="project" value="UniProtKB-KW"/>
</dbReference>
<dbReference type="NCBIfam" id="NF012160">
    <property type="entry name" value="APH_6_Steno"/>
    <property type="match status" value="1"/>
</dbReference>
<sequence length="270" mass="30156">MSEPYLSRWRLRRDGPAIRTPHARLWPVLTADGEPAMLKIAGETEEQNSHRLLRWWDGDGAARLLAHEGPAILIERASGQSLRQRSIDGADDACTMILCQVLQRLHRPRSAPPADLVCLRRWFADLLQPRAALPPPLEQCRSLAGGVLQEEQEIRPLHGDLHHDNVLDFGARGWLAIDPKRLLGDRAFDYTTLFSNPDLCGPGIRVATRPERFAARLEQVSALAGLERTRLLRWIAASAALSAVWFRDDGDPADIDEAVARMALEALAER</sequence>
<protein>
    <submittedName>
        <fullName evidence="1">Streptomycin kinase</fullName>
    </submittedName>
</protein>